<evidence type="ECO:0000256" key="2">
    <source>
        <dbReference type="ARBA" id="ARBA00023136"/>
    </source>
</evidence>
<dbReference type="Proteomes" id="UP000683360">
    <property type="component" value="Unassembled WGS sequence"/>
</dbReference>
<dbReference type="InterPro" id="IPR036179">
    <property type="entry name" value="Ig-like_dom_sf"/>
</dbReference>
<gene>
    <name evidence="8" type="ORF">MEDL_48599</name>
</gene>
<feature type="domain" description="Ig-like" evidence="7">
    <location>
        <begin position="211"/>
        <end position="304"/>
    </location>
</feature>
<dbReference type="PANTHER" id="PTHR11640:SF31">
    <property type="entry name" value="IRREGULAR CHIASM C-ROUGHEST PROTEIN-RELATED"/>
    <property type="match status" value="1"/>
</dbReference>
<dbReference type="InterPro" id="IPR007110">
    <property type="entry name" value="Ig-like_dom"/>
</dbReference>
<keyword evidence="4" id="KW-0325">Glycoprotein</keyword>
<dbReference type="AlphaFoldDB" id="A0A8S3TRC5"/>
<sequence>MLIILSVDFVQAILNATDKPDPPTDVRVDVFGNTTKISWIIPNNRGITWSRIYLYNLKEGRVDLDLRRERTDHADIRFPISSFEIANLKMCSKYNVSIRFLHRPRASELTIKTFWITTTPKLTFRPEHPFIGNDITFTCNSVVHLCPRNISSDLSFKFLGNERGDTNKNTLTIHALAKSDKGIQISCQAIDDLGKVFYLSDTVTLDPYYSPEKVVLDHGSTSINVTENSTLGPIHCTAACNPICTYQWKYNGTGHFEQVESSLLSNQNQTLTVTHIKRSQNGAYRCHVDYYQNHTYKMSEVAINVQYGPDRIILEPASTQIHVVEGTTLGPIHCTAACNPECKYQWEYNVAGRFELVPIELVSNQSRTLTVPQIKRSQTGTVRCHVANYFSQINKTVDVTINVQSFECPTKGISGMFGVGIATLVVGLGALISAITFFLVKRVKTKNVRPNESAGYNEVQRSNPVFTDSYSTLQSNPESRPIQDPSWDIYEECGIAPDVSTYENFENRS</sequence>
<dbReference type="InterPro" id="IPR051275">
    <property type="entry name" value="Cell_adhesion_signaling"/>
</dbReference>
<evidence type="ECO:0000256" key="1">
    <source>
        <dbReference type="ARBA" id="ARBA00004479"/>
    </source>
</evidence>
<feature type="domain" description="Ig-like" evidence="7">
    <location>
        <begin position="309"/>
        <end position="400"/>
    </location>
</feature>
<dbReference type="GO" id="GO:0005886">
    <property type="term" value="C:plasma membrane"/>
    <property type="evidence" value="ECO:0007669"/>
    <property type="project" value="TreeGrafter"/>
</dbReference>
<accession>A0A8S3TRC5</accession>
<proteinExistence type="predicted"/>
<dbReference type="InterPro" id="IPR036116">
    <property type="entry name" value="FN3_sf"/>
</dbReference>
<evidence type="ECO:0000256" key="3">
    <source>
        <dbReference type="ARBA" id="ARBA00023157"/>
    </source>
</evidence>
<dbReference type="GO" id="GO:0050839">
    <property type="term" value="F:cell adhesion molecule binding"/>
    <property type="evidence" value="ECO:0007669"/>
    <property type="project" value="TreeGrafter"/>
</dbReference>
<dbReference type="Gene3D" id="2.60.40.10">
    <property type="entry name" value="Immunoglobulins"/>
    <property type="match status" value="2"/>
</dbReference>
<evidence type="ECO:0000256" key="4">
    <source>
        <dbReference type="ARBA" id="ARBA00023180"/>
    </source>
</evidence>
<organism evidence="8 9">
    <name type="scientific">Mytilus edulis</name>
    <name type="common">Blue mussel</name>
    <dbReference type="NCBI Taxonomy" id="6550"/>
    <lineage>
        <taxon>Eukaryota</taxon>
        <taxon>Metazoa</taxon>
        <taxon>Spiralia</taxon>
        <taxon>Lophotrochozoa</taxon>
        <taxon>Mollusca</taxon>
        <taxon>Bivalvia</taxon>
        <taxon>Autobranchia</taxon>
        <taxon>Pteriomorphia</taxon>
        <taxon>Mytilida</taxon>
        <taxon>Mytiloidea</taxon>
        <taxon>Mytilidae</taxon>
        <taxon>Mytilinae</taxon>
        <taxon>Mytilus</taxon>
    </lineage>
</organism>
<dbReference type="InterPro" id="IPR003599">
    <property type="entry name" value="Ig_sub"/>
</dbReference>
<evidence type="ECO:0000313" key="9">
    <source>
        <dbReference type="Proteomes" id="UP000683360"/>
    </source>
</evidence>
<keyword evidence="6" id="KW-0812">Transmembrane</keyword>
<evidence type="ECO:0000256" key="6">
    <source>
        <dbReference type="SAM" id="Phobius"/>
    </source>
</evidence>
<keyword evidence="9" id="KW-1185">Reference proteome</keyword>
<reference evidence="8" key="1">
    <citation type="submission" date="2021-03" db="EMBL/GenBank/DDBJ databases">
        <authorList>
            <person name="Bekaert M."/>
        </authorList>
    </citation>
    <scope>NUCLEOTIDE SEQUENCE</scope>
</reference>
<comment type="subcellular location">
    <subcellularLocation>
        <location evidence="1">Membrane</location>
        <topology evidence="1">Single-pass type I membrane protein</topology>
    </subcellularLocation>
</comment>
<keyword evidence="6" id="KW-1133">Transmembrane helix</keyword>
<dbReference type="SMART" id="SM00409">
    <property type="entry name" value="IG"/>
    <property type="match status" value="2"/>
</dbReference>
<dbReference type="OrthoDB" id="6108751at2759"/>
<evidence type="ECO:0000313" key="8">
    <source>
        <dbReference type="EMBL" id="CAG2236074.1"/>
    </source>
</evidence>
<feature type="transmembrane region" description="Helical" evidence="6">
    <location>
        <begin position="415"/>
        <end position="440"/>
    </location>
</feature>
<dbReference type="PANTHER" id="PTHR11640">
    <property type="entry name" value="NEPHRIN"/>
    <property type="match status" value="1"/>
</dbReference>
<keyword evidence="3" id="KW-1015">Disulfide bond</keyword>
<dbReference type="SUPFAM" id="SSF48726">
    <property type="entry name" value="Immunoglobulin"/>
    <property type="match status" value="2"/>
</dbReference>
<name>A0A8S3TRC5_MYTED</name>
<evidence type="ECO:0000256" key="5">
    <source>
        <dbReference type="ARBA" id="ARBA00023319"/>
    </source>
</evidence>
<dbReference type="EMBL" id="CAJPWZ010002340">
    <property type="protein sequence ID" value="CAG2236074.1"/>
    <property type="molecule type" value="Genomic_DNA"/>
</dbReference>
<comment type="caution">
    <text evidence="8">The sequence shown here is derived from an EMBL/GenBank/DDBJ whole genome shotgun (WGS) entry which is preliminary data.</text>
</comment>
<dbReference type="PROSITE" id="PS50835">
    <property type="entry name" value="IG_LIKE"/>
    <property type="match status" value="2"/>
</dbReference>
<dbReference type="GO" id="GO:0005911">
    <property type="term" value="C:cell-cell junction"/>
    <property type="evidence" value="ECO:0007669"/>
    <property type="project" value="TreeGrafter"/>
</dbReference>
<protein>
    <recommendedName>
        <fullName evidence="7">Ig-like domain-containing protein</fullName>
    </recommendedName>
</protein>
<dbReference type="InterPro" id="IPR013783">
    <property type="entry name" value="Ig-like_fold"/>
</dbReference>
<keyword evidence="2 6" id="KW-0472">Membrane</keyword>
<keyword evidence="5" id="KW-0393">Immunoglobulin domain</keyword>
<evidence type="ECO:0000259" key="7">
    <source>
        <dbReference type="PROSITE" id="PS50835"/>
    </source>
</evidence>
<dbReference type="SUPFAM" id="SSF49265">
    <property type="entry name" value="Fibronectin type III"/>
    <property type="match status" value="1"/>
</dbReference>
<dbReference type="GO" id="GO:0098609">
    <property type="term" value="P:cell-cell adhesion"/>
    <property type="evidence" value="ECO:0007669"/>
    <property type="project" value="TreeGrafter"/>
</dbReference>